<proteinExistence type="predicted"/>
<protein>
    <submittedName>
        <fullName evidence="1">HAD-IIB family hydrolase</fullName>
    </submittedName>
</protein>
<dbReference type="Gene3D" id="3.30.1240.10">
    <property type="match status" value="1"/>
</dbReference>
<dbReference type="GO" id="GO:0000287">
    <property type="term" value="F:magnesium ion binding"/>
    <property type="evidence" value="ECO:0007669"/>
    <property type="project" value="TreeGrafter"/>
</dbReference>
<name>A0A9D1XP75_9FIRM</name>
<accession>A0A9D1XP75</accession>
<dbReference type="Gene3D" id="3.40.50.1000">
    <property type="entry name" value="HAD superfamily/HAD-like"/>
    <property type="match status" value="1"/>
</dbReference>
<reference evidence="1" key="1">
    <citation type="journal article" date="2021" name="PeerJ">
        <title>Extensive microbial diversity within the chicken gut microbiome revealed by metagenomics and culture.</title>
        <authorList>
            <person name="Gilroy R."/>
            <person name="Ravi A."/>
            <person name="Getino M."/>
            <person name="Pursley I."/>
            <person name="Horton D.L."/>
            <person name="Alikhan N.F."/>
            <person name="Baker D."/>
            <person name="Gharbi K."/>
            <person name="Hall N."/>
            <person name="Watson M."/>
            <person name="Adriaenssens E.M."/>
            <person name="Foster-Nyarko E."/>
            <person name="Jarju S."/>
            <person name="Secka A."/>
            <person name="Antonio M."/>
            <person name="Oren A."/>
            <person name="Chaudhuri R.R."/>
            <person name="La Ragione R."/>
            <person name="Hildebrand F."/>
            <person name="Pallen M.J."/>
        </authorList>
    </citation>
    <scope>NUCLEOTIDE SEQUENCE</scope>
    <source>
        <strain evidence="1">ChiGjej1B1-14440</strain>
    </source>
</reference>
<dbReference type="Proteomes" id="UP000886724">
    <property type="component" value="Unassembled WGS sequence"/>
</dbReference>
<dbReference type="AlphaFoldDB" id="A0A9D1XP75"/>
<organism evidence="1 2">
    <name type="scientific">Candidatus Erysipelatoclostridium merdavium</name>
    <dbReference type="NCBI Taxonomy" id="2838566"/>
    <lineage>
        <taxon>Bacteria</taxon>
        <taxon>Bacillati</taxon>
        <taxon>Bacillota</taxon>
        <taxon>Erysipelotrichia</taxon>
        <taxon>Erysipelotrichales</taxon>
        <taxon>Erysipelotrichales incertae sedis</taxon>
    </lineage>
</organism>
<evidence type="ECO:0000313" key="2">
    <source>
        <dbReference type="Proteomes" id="UP000886724"/>
    </source>
</evidence>
<dbReference type="NCBIfam" id="TIGR01484">
    <property type="entry name" value="HAD-SF-IIB"/>
    <property type="match status" value="1"/>
</dbReference>
<dbReference type="EMBL" id="DXET01000139">
    <property type="protein sequence ID" value="HIX81545.1"/>
    <property type="molecule type" value="Genomic_DNA"/>
</dbReference>
<dbReference type="SUPFAM" id="SSF56784">
    <property type="entry name" value="HAD-like"/>
    <property type="match status" value="1"/>
</dbReference>
<reference evidence="1" key="2">
    <citation type="submission" date="2021-04" db="EMBL/GenBank/DDBJ databases">
        <authorList>
            <person name="Gilroy R."/>
        </authorList>
    </citation>
    <scope>NUCLEOTIDE SEQUENCE</scope>
    <source>
        <strain evidence="1">ChiGjej1B1-14440</strain>
    </source>
</reference>
<dbReference type="Pfam" id="PF08282">
    <property type="entry name" value="Hydrolase_3"/>
    <property type="match status" value="1"/>
</dbReference>
<dbReference type="InterPro" id="IPR036412">
    <property type="entry name" value="HAD-like_sf"/>
</dbReference>
<comment type="caution">
    <text evidence="1">The sequence shown here is derived from an EMBL/GenBank/DDBJ whole genome shotgun (WGS) entry which is preliminary data.</text>
</comment>
<dbReference type="PANTHER" id="PTHR10000:SF8">
    <property type="entry name" value="HAD SUPERFAMILY HYDROLASE-LIKE, TYPE 3"/>
    <property type="match status" value="1"/>
</dbReference>
<dbReference type="GO" id="GO:0005829">
    <property type="term" value="C:cytosol"/>
    <property type="evidence" value="ECO:0007669"/>
    <property type="project" value="TreeGrafter"/>
</dbReference>
<sequence>MLLASDFDGTLFFEHQLENYRRDDIKAIQRFQSLGHKFGVCTGRPLIGVTDFASPDFKFDFYIVNSGAIVLDRDFKLISKKEITLTTVEKVMDSYNNVEMLIATENEIYFVNSKNDFSSDFIINLTSKKQLLGKTIISFSLMFKTEKEAFSAKQDLQQYVDIEIFQNKTALDVVAKDCSKKSGLEAIANYYQLDKNDLACIGDSYNDISMLEFVDNSFTFDYSPLEVQQVANNVVSHLDQCIEQLLQKD</sequence>
<dbReference type="PANTHER" id="PTHR10000">
    <property type="entry name" value="PHOSPHOSERINE PHOSPHATASE"/>
    <property type="match status" value="1"/>
</dbReference>
<dbReference type="GO" id="GO:0016791">
    <property type="term" value="F:phosphatase activity"/>
    <property type="evidence" value="ECO:0007669"/>
    <property type="project" value="TreeGrafter"/>
</dbReference>
<dbReference type="InterPro" id="IPR006379">
    <property type="entry name" value="HAD-SF_hydro_IIB"/>
</dbReference>
<dbReference type="InterPro" id="IPR023214">
    <property type="entry name" value="HAD_sf"/>
</dbReference>
<evidence type="ECO:0000313" key="1">
    <source>
        <dbReference type="EMBL" id="HIX81545.1"/>
    </source>
</evidence>
<keyword evidence="1" id="KW-0378">Hydrolase</keyword>
<gene>
    <name evidence="1" type="ORF">H9980_06195</name>
</gene>